<dbReference type="PANTHER" id="PTHR43441:SF11">
    <property type="entry name" value="RIBOSOMAL-PROTEIN-SERINE ACETYLTRANSFERASE"/>
    <property type="match status" value="1"/>
</dbReference>
<keyword evidence="2" id="KW-0012">Acyltransferase</keyword>
<dbReference type="GO" id="GO:0016746">
    <property type="term" value="F:acyltransferase activity"/>
    <property type="evidence" value="ECO:0007669"/>
    <property type="project" value="UniProtKB-KW"/>
</dbReference>
<keyword evidence="2" id="KW-0808">Transferase</keyword>
<dbReference type="PANTHER" id="PTHR43441">
    <property type="entry name" value="RIBOSOMAL-PROTEIN-SERINE ACETYLTRANSFERASE"/>
    <property type="match status" value="1"/>
</dbReference>
<reference evidence="3" key="1">
    <citation type="journal article" date="2019" name="Int. J. Syst. Evol. Microbiol.">
        <title>The Global Catalogue of Microorganisms (GCM) 10K type strain sequencing project: providing services to taxonomists for standard genome sequencing and annotation.</title>
        <authorList>
            <consortium name="The Broad Institute Genomics Platform"/>
            <consortium name="The Broad Institute Genome Sequencing Center for Infectious Disease"/>
            <person name="Wu L."/>
            <person name="Ma J."/>
        </authorList>
    </citation>
    <scope>NUCLEOTIDE SEQUENCE [LARGE SCALE GENOMIC DNA]</scope>
    <source>
        <strain evidence="3">CCM 7435</strain>
    </source>
</reference>
<dbReference type="EMBL" id="JBHUHD010000001">
    <property type="protein sequence ID" value="MFD2139047.1"/>
    <property type="molecule type" value="Genomic_DNA"/>
</dbReference>
<dbReference type="InterPro" id="IPR051908">
    <property type="entry name" value="Ribosomal_N-acetyltransferase"/>
</dbReference>
<evidence type="ECO:0000259" key="1">
    <source>
        <dbReference type="PROSITE" id="PS51186"/>
    </source>
</evidence>
<protein>
    <submittedName>
        <fullName evidence="2">GNAT family N-acetyltransferase</fullName>
        <ecNumber evidence="2">2.3.-.-</ecNumber>
    </submittedName>
</protein>
<keyword evidence="3" id="KW-1185">Reference proteome</keyword>
<accession>A0ABW4YSE0</accession>
<comment type="caution">
    <text evidence="2">The sequence shown here is derived from an EMBL/GenBank/DDBJ whole genome shotgun (WGS) entry which is preliminary data.</text>
</comment>
<name>A0ABW4YSE0_9HYPH</name>
<dbReference type="SUPFAM" id="SSF55729">
    <property type="entry name" value="Acyl-CoA N-acyltransferases (Nat)"/>
    <property type="match status" value="1"/>
</dbReference>
<proteinExistence type="predicted"/>
<feature type="domain" description="N-acetyltransferase" evidence="1">
    <location>
        <begin position="16"/>
        <end position="183"/>
    </location>
</feature>
<dbReference type="InterPro" id="IPR000182">
    <property type="entry name" value="GNAT_dom"/>
</dbReference>
<dbReference type="Gene3D" id="3.40.630.30">
    <property type="match status" value="1"/>
</dbReference>
<sequence length="193" mass="21455">MAGEAPAVPELETARLSLRALGPADAEGLHQAYGDAEAMRFWDLPASADVAETERRIRFSLQIGTAWHAAWAVRTRTDGRADGRFVGMVNYHDRQPWNRRLAVGWILVPALRGQGLMTEAMGALLAHGFGALDAHRIEAEIEPQNLPSERLARRLGFRREGLLRDRLQVAGRARSVAMWSLLRPEWEAGRVSS</sequence>
<dbReference type="Proteomes" id="UP001597299">
    <property type="component" value="Unassembled WGS sequence"/>
</dbReference>
<evidence type="ECO:0000313" key="2">
    <source>
        <dbReference type="EMBL" id="MFD2139047.1"/>
    </source>
</evidence>
<evidence type="ECO:0000313" key="3">
    <source>
        <dbReference type="Proteomes" id="UP001597299"/>
    </source>
</evidence>
<organism evidence="2 3">
    <name type="scientific">Ancylobacter oerskovii</name>
    <dbReference type="NCBI Taxonomy" id="459519"/>
    <lineage>
        <taxon>Bacteria</taxon>
        <taxon>Pseudomonadati</taxon>
        <taxon>Pseudomonadota</taxon>
        <taxon>Alphaproteobacteria</taxon>
        <taxon>Hyphomicrobiales</taxon>
        <taxon>Xanthobacteraceae</taxon>
        <taxon>Ancylobacter</taxon>
    </lineage>
</organism>
<dbReference type="EC" id="2.3.-.-" evidence="2"/>
<dbReference type="InterPro" id="IPR016181">
    <property type="entry name" value="Acyl_CoA_acyltransferase"/>
</dbReference>
<dbReference type="RefSeq" id="WP_213354741.1">
    <property type="nucleotide sequence ID" value="NZ_JAHBGB010000041.1"/>
</dbReference>
<dbReference type="PROSITE" id="PS51186">
    <property type="entry name" value="GNAT"/>
    <property type="match status" value="1"/>
</dbReference>
<dbReference type="Pfam" id="PF13302">
    <property type="entry name" value="Acetyltransf_3"/>
    <property type="match status" value="1"/>
</dbReference>
<gene>
    <name evidence="2" type="ORF">ACFSNC_01405</name>
</gene>